<feature type="compositionally biased region" description="Basic residues" evidence="1">
    <location>
        <begin position="224"/>
        <end position="236"/>
    </location>
</feature>
<name>A0A2T0T0Z9_9ACTN</name>
<dbReference type="EMBL" id="PVTG01000021">
    <property type="protein sequence ID" value="PRY39334.1"/>
    <property type="molecule type" value="Genomic_DNA"/>
</dbReference>
<feature type="region of interest" description="Disordered" evidence="1">
    <location>
        <begin position="132"/>
        <end position="309"/>
    </location>
</feature>
<feature type="region of interest" description="Disordered" evidence="1">
    <location>
        <begin position="1"/>
        <end position="59"/>
    </location>
</feature>
<organism evidence="2 3">
    <name type="scientific">Geodermatophilus tzadiensis</name>
    <dbReference type="NCBI Taxonomy" id="1137988"/>
    <lineage>
        <taxon>Bacteria</taxon>
        <taxon>Bacillati</taxon>
        <taxon>Actinomycetota</taxon>
        <taxon>Actinomycetes</taxon>
        <taxon>Geodermatophilales</taxon>
        <taxon>Geodermatophilaceae</taxon>
        <taxon>Geodermatophilus</taxon>
    </lineage>
</organism>
<feature type="compositionally biased region" description="Low complexity" evidence="1">
    <location>
        <begin position="239"/>
        <end position="264"/>
    </location>
</feature>
<evidence type="ECO:0000256" key="1">
    <source>
        <dbReference type="SAM" id="MobiDB-lite"/>
    </source>
</evidence>
<accession>A0A2T0T0Z9</accession>
<proteinExistence type="predicted"/>
<reference evidence="2 3" key="1">
    <citation type="submission" date="2018-03" db="EMBL/GenBank/DDBJ databases">
        <title>Genomic Encyclopedia of Archaeal and Bacterial Type Strains, Phase II (KMG-II): from individual species to whole genera.</title>
        <authorList>
            <person name="Goeker M."/>
        </authorList>
    </citation>
    <scope>NUCLEOTIDE SEQUENCE [LARGE SCALE GENOMIC DNA]</scope>
    <source>
        <strain evidence="2 3">DSM 45416</strain>
    </source>
</reference>
<dbReference type="Proteomes" id="UP000239210">
    <property type="component" value="Unassembled WGS sequence"/>
</dbReference>
<evidence type="ECO:0000313" key="2">
    <source>
        <dbReference type="EMBL" id="PRY39334.1"/>
    </source>
</evidence>
<comment type="caution">
    <text evidence="2">The sequence shown here is derived from an EMBL/GenBank/DDBJ whole genome shotgun (WGS) entry which is preliminary data.</text>
</comment>
<feature type="region of interest" description="Disordered" evidence="1">
    <location>
        <begin position="442"/>
        <end position="473"/>
    </location>
</feature>
<feature type="compositionally biased region" description="Low complexity" evidence="1">
    <location>
        <begin position="12"/>
        <end position="27"/>
    </location>
</feature>
<sequence length="473" mass="52316">MSWPASFWATCSSTPRSPNRGSGSPSRWVKTCASSMRCRPVNPRPREPDEACTPRTSRAPCPHAWLQQRQELRPHSPWPPVPRRLTSLLQVRTSRSRCLKSLRSSASSTATRRSSLSFHSVRVNWRTSADGCCLPKANSPLRETPTRQHSGRHERGLRRKRVLLKKLVARPRRRRPEQRRKKLGGQPRRPLATRLSGPRPRLQRVLPSHRRRRAAGRPAPPARLVRRAPRRPHHSLRQATLAPAAPAGTPGVAATRRVAGAGRRSPAEPRYGPLPCRLDSAGQGRLPRVMRTGTPDGSPTEVAAAGRSTGERQAVEGLFAVPYDVSLGWRRCPGARPKSTTVELVDGSTVEVRAEKRGETTTVRSSSRPRTPRSNSLWYSEQSARPLSSRRARRADVRGLQADRRAAHLTVEAAERALSVQCLDDGGRPLLLRRRRADLASRVGPLPSSRSGSRPTATRTSGATVLGKRFSTS</sequence>
<feature type="compositionally biased region" description="Basic residues" evidence="1">
    <location>
        <begin position="149"/>
        <end position="183"/>
    </location>
</feature>
<dbReference type="AlphaFoldDB" id="A0A2T0T0Z9"/>
<protein>
    <submittedName>
        <fullName evidence="2">Uncharacterized protein</fullName>
    </submittedName>
</protein>
<feature type="compositionally biased region" description="Low complexity" evidence="1">
    <location>
        <begin position="360"/>
        <end position="374"/>
    </location>
</feature>
<keyword evidence="3" id="KW-1185">Reference proteome</keyword>
<feature type="compositionally biased region" description="Low complexity" evidence="1">
    <location>
        <begin position="442"/>
        <end position="455"/>
    </location>
</feature>
<gene>
    <name evidence="2" type="ORF">LY71_1213</name>
</gene>
<evidence type="ECO:0000313" key="3">
    <source>
        <dbReference type="Proteomes" id="UP000239210"/>
    </source>
</evidence>
<feature type="region of interest" description="Disordered" evidence="1">
    <location>
        <begin position="354"/>
        <end position="396"/>
    </location>
</feature>